<dbReference type="InterPro" id="IPR021124">
    <property type="entry name" value="CRISPR-assoc_prot_Cas5"/>
</dbReference>
<sequence length="301" mass="32783">MTHVLLIRLAGPLQSWGTASRFPARRDSHSRPTKSAVIGMCAAALGLPRTMGLKQPDSRADDKDQAKLTVLGELARSLFGVRADHPGVPVRDYHTVGAGTYPLRPRDLITDHRRAAAVTASLDAATGDRFGHHTLTGWYGAPKKIATDPHSGVLVSGELARSALITERWYLADATFLVGLQHDDEALLQSVARALEHPQHLLWLGRKSCPPSGTLALKTVPGDLNTTFHNHRLLPGPDGTADPARKPWAWLQATPSQHGATSVQDQPVSFDALQPEHTTRWEVRSRVTISPNALDWEDIIP</sequence>
<dbReference type="CDD" id="cd09645">
    <property type="entry name" value="Cas5_I-E"/>
    <property type="match status" value="1"/>
</dbReference>
<protein>
    <submittedName>
        <fullName evidence="2">Type I-E CRISPR-associated protein Cas5/CasD</fullName>
    </submittedName>
</protein>
<accession>A0AB39NYG2</accession>
<name>A0AB39NYG2_9ACTN</name>
<gene>
    <name evidence="2" type="ORF">AB5J56_00350</name>
</gene>
<evidence type="ECO:0000256" key="1">
    <source>
        <dbReference type="ARBA" id="ARBA00023118"/>
    </source>
</evidence>
<proteinExistence type="predicted"/>
<dbReference type="EMBL" id="CP163435">
    <property type="protein sequence ID" value="XDQ23267.1"/>
    <property type="molecule type" value="Genomic_DNA"/>
</dbReference>
<dbReference type="Pfam" id="PF09704">
    <property type="entry name" value="Cas_Cas5d"/>
    <property type="match status" value="1"/>
</dbReference>
<dbReference type="GO" id="GO:0051607">
    <property type="term" value="P:defense response to virus"/>
    <property type="evidence" value="ECO:0007669"/>
    <property type="project" value="UniProtKB-KW"/>
</dbReference>
<reference evidence="2" key="1">
    <citation type="submission" date="2024-07" db="EMBL/GenBank/DDBJ databases">
        <authorList>
            <person name="Yu S.T."/>
        </authorList>
    </citation>
    <scope>NUCLEOTIDE SEQUENCE</scope>
    <source>
        <strain evidence="2">R21</strain>
    </source>
</reference>
<dbReference type="RefSeq" id="WP_369228829.1">
    <property type="nucleotide sequence ID" value="NZ_CP163435.1"/>
</dbReference>
<dbReference type="NCBIfam" id="TIGR02593">
    <property type="entry name" value="CRISPR_cas5"/>
    <property type="match status" value="1"/>
</dbReference>
<dbReference type="Gene3D" id="3.30.70.2660">
    <property type="match status" value="1"/>
</dbReference>
<dbReference type="AlphaFoldDB" id="A0AB39NYG2"/>
<dbReference type="GO" id="GO:0043571">
    <property type="term" value="P:maintenance of CRISPR repeat elements"/>
    <property type="evidence" value="ECO:0007669"/>
    <property type="project" value="InterPro"/>
</dbReference>
<keyword evidence="1" id="KW-0051">Antiviral defense</keyword>
<dbReference type="InterPro" id="IPR013422">
    <property type="entry name" value="CRISPR-assoc_prot_Cas5_N"/>
</dbReference>
<evidence type="ECO:0000313" key="2">
    <source>
        <dbReference type="EMBL" id="XDQ23267.1"/>
    </source>
</evidence>
<organism evidence="2">
    <name type="scientific">Streptomyces sp. R21</name>
    <dbReference type="NCBI Taxonomy" id="3238627"/>
    <lineage>
        <taxon>Bacteria</taxon>
        <taxon>Bacillati</taxon>
        <taxon>Actinomycetota</taxon>
        <taxon>Actinomycetes</taxon>
        <taxon>Kitasatosporales</taxon>
        <taxon>Streptomycetaceae</taxon>
        <taxon>Streptomyces</taxon>
    </lineage>
</organism>